<keyword evidence="3" id="KW-1185">Reference proteome</keyword>
<sequence length="191" mass="21338">MSCYLMWATLRSRYLHPSAASLSSSSLTNGVWKLGFSGLNRTFSSSTAESISNELLSLQEVEKVLSDVRADDVSVVPVGNQCDWADFMVIATGRSPWHVKNIAQALIYKVKQKQKGAKRMVLPSVQGQETGKWIVIDSGRVIVHALDEKARAYYNLENIWTSKTAQKEPVEDLTKAFVKVRRINNSKKPAH</sequence>
<dbReference type="InterPro" id="IPR004394">
    <property type="entry name" value="Iojap/RsfS/C7orf30"/>
</dbReference>
<evidence type="ECO:0000256" key="1">
    <source>
        <dbReference type="ARBA" id="ARBA00010574"/>
    </source>
</evidence>
<reference evidence="2 3" key="1">
    <citation type="journal article" date="2024" name="G3 (Bethesda)">
        <title>Genome assembly of Hibiscus sabdariffa L. provides insights into metabolisms of medicinal natural products.</title>
        <authorList>
            <person name="Kim T."/>
        </authorList>
    </citation>
    <scope>NUCLEOTIDE SEQUENCE [LARGE SCALE GENOMIC DNA]</scope>
    <source>
        <strain evidence="2">TK-2024</strain>
        <tissue evidence="2">Old leaves</tissue>
    </source>
</reference>
<organism evidence="2 3">
    <name type="scientific">Hibiscus sabdariffa</name>
    <name type="common">roselle</name>
    <dbReference type="NCBI Taxonomy" id="183260"/>
    <lineage>
        <taxon>Eukaryota</taxon>
        <taxon>Viridiplantae</taxon>
        <taxon>Streptophyta</taxon>
        <taxon>Embryophyta</taxon>
        <taxon>Tracheophyta</taxon>
        <taxon>Spermatophyta</taxon>
        <taxon>Magnoliopsida</taxon>
        <taxon>eudicotyledons</taxon>
        <taxon>Gunneridae</taxon>
        <taxon>Pentapetalae</taxon>
        <taxon>rosids</taxon>
        <taxon>malvids</taxon>
        <taxon>Malvales</taxon>
        <taxon>Malvaceae</taxon>
        <taxon>Malvoideae</taxon>
        <taxon>Hibiscus</taxon>
    </lineage>
</organism>
<comment type="similarity">
    <text evidence="1">Belongs to the Iojap/RsfS family.</text>
</comment>
<dbReference type="Pfam" id="PF02410">
    <property type="entry name" value="RsfS"/>
    <property type="match status" value="1"/>
</dbReference>
<dbReference type="SUPFAM" id="SSF81301">
    <property type="entry name" value="Nucleotidyltransferase"/>
    <property type="match status" value="1"/>
</dbReference>
<name>A0ABR2SRA3_9ROSI</name>
<evidence type="ECO:0000313" key="3">
    <source>
        <dbReference type="Proteomes" id="UP001396334"/>
    </source>
</evidence>
<evidence type="ECO:0000313" key="2">
    <source>
        <dbReference type="EMBL" id="KAK9027793.1"/>
    </source>
</evidence>
<dbReference type="Proteomes" id="UP001396334">
    <property type="component" value="Unassembled WGS sequence"/>
</dbReference>
<dbReference type="Gene3D" id="3.30.460.10">
    <property type="entry name" value="Beta Polymerase, domain 2"/>
    <property type="match status" value="1"/>
</dbReference>
<proteinExistence type="inferred from homology"/>
<dbReference type="PANTHER" id="PTHR21043:SF0">
    <property type="entry name" value="MITOCHONDRIAL ASSEMBLY OF RIBOSOMAL LARGE SUBUNIT PROTEIN 1"/>
    <property type="match status" value="1"/>
</dbReference>
<protein>
    <recommendedName>
        <fullName evidence="4">Protein Iojap-related, mitochondrial</fullName>
    </recommendedName>
</protein>
<evidence type="ECO:0008006" key="4">
    <source>
        <dbReference type="Google" id="ProtNLM"/>
    </source>
</evidence>
<accession>A0ABR2SRA3</accession>
<dbReference type="EMBL" id="JBBPBN010000012">
    <property type="protein sequence ID" value="KAK9027793.1"/>
    <property type="molecule type" value="Genomic_DNA"/>
</dbReference>
<dbReference type="NCBIfam" id="TIGR00090">
    <property type="entry name" value="rsfS_iojap_ybeB"/>
    <property type="match status" value="1"/>
</dbReference>
<dbReference type="InterPro" id="IPR043519">
    <property type="entry name" value="NT_sf"/>
</dbReference>
<comment type="caution">
    <text evidence="2">The sequence shown here is derived from an EMBL/GenBank/DDBJ whole genome shotgun (WGS) entry which is preliminary data.</text>
</comment>
<dbReference type="HAMAP" id="MF_01477">
    <property type="entry name" value="Iojap_RsfS"/>
    <property type="match status" value="1"/>
</dbReference>
<gene>
    <name evidence="2" type="ORF">V6N11_067616</name>
</gene>
<dbReference type="PANTHER" id="PTHR21043">
    <property type="entry name" value="IOJAP SUPERFAMILY ORTHOLOG"/>
    <property type="match status" value="1"/>
</dbReference>